<dbReference type="PANTHER" id="PTHR19879:SF9">
    <property type="entry name" value="TRANSCRIPTION INITIATION FACTOR TFIID SUBUNIT 5"/>
    <property type="match status" value="1"/>
</dbReference>
<dbReference type="AlphaFoldDB" id="X6MU76"/>
<evidence type="ECO:0000313" key="5">
    <source>
        <dbReference type="Proteomes" id="UP000023152"/>
    </source>
</evidence>
<dbReference type="EMBL" id="ASPP01017497">
    <property type="protein sequence ID" value="ETO16987.1"/>
    <property type="molecule type" value="Genomic_DNA"/>
</dbReference>
<dbReference type="SUPFAM" id="SSF50978">
    <property type="entry name" value="WD40 repeat-like"/>
    <property type="match status" value="1"/>
</dbReference>
<dbReference type="Pfam" id="PF00400">
    <property type="entry name" value="WD40"/>
    <property type="match status" value="5"/>
</dbReference>
<dbReference type="PROSITE" id="PS50294">
    <property type="entry name" value="WD_REPEATS_REGION"/>
    <property type="match status" value="2"/>
</dbReference>
<dbReference type="InterPro" id="IPR036322">
    <property type="entry name" value="WD40_repeat_dom_sf"/>
</dbReference>
<dbReference type="CDD" id="cd00200">
    <property type="entry name" value="WD40"/>
    <property type="match status" value="1"/>
</dbReference>
<keyword evidence="2" id="KW-0677">Repeat</keyword>
<dbReference type="PANTHER" id="PTHR19879">
    <property type="entry name" value="TRANSCRIPTION INITIATION FACTOR TFIID"/>
    <property type="match status" value="1"/>
</dbReference>
<proteinExistence type="predicted"/>
<feature type="repeat" description="WD" evidence="3">
    <location>
        <begin position="213"/>
        <end position="254"/>
    </location>
</feature>
<evidence type="ECO:0000256" key="3">
    <source>
        <dbReference type="PROSITE-ProRule" id="PRU00221"/>
    </source>
</evidence>
<dbReference type="PROSITE" id="PS50082">
    <property type="entry name" value="WD_REPEATS_2"/>
    <property type="match status" value="3"/>
</dbReference>
<comment type="caution">
    <text evidence="4">The sequence shown here is derived from an EMBL/GenBank/DDBJ whole genome shotgun (WGS) entry which is preliminary data.</text>
</comment>
<dbReference type="PROSITE" id="PS00678">
    <property type="entry name" value="WD_REPEATS_1"/>
    <property type="match status" value="2"/>
</dbReference>
<dbReference type="InterPro" id="IPR015943">
    <property type="entry name" value="WD40/YVTN_repeat-like_dom_sf"/>
</dbReference>
<keyword evidence="1 3" id="KW-0853">WD repeat</keyword>
<evidence type="ECO:0000256" key="1">
    <source>
        <dbReference type="ARBA" id="ARBA00022574"/>
    </source>
</evidence>
<dbReference type="PRINTS" id="PR00320">
    <property type="entry name" value="GPROTEINBRPT"/>
</dbReference>
<protein>
    <submittedName>
        <fullName evidence="4">WD repeat-containing protein</fullName>
    </submittedName>
</protein>
<evidence type="ECO:0000313" key="4">
    <source>
        <dbReference type="EMBL" id="ETO16987.1"/>
    </source>
</evidence>
<dbReference type="SMART" id="SM00320">
    <property type="entry name" value="WD40"/>
    <property type="match status" value="6"/>
</dbReference>
<dbReference type="OrthoDB" id="192402at2759"/>
<organism evidence="4 5">
    <name type="scientific">Reticulomyxa filosa</name>
    <dbReference type="NCBI Taxonomy" id="46433"/>
    <lineage>
        <taxon>Eukaryota</taxon>
        <taxon>Sar</taxon>
        <taxon>Rhizaria</taxon>
        <taxon>Retaria</taxon>
        <taxon>Foraminifera</taxon>
        <taxon>Monothalamids</taxon>
        <taxon>Reticulomyxidae</taxon>
        <taxon>Reticulomyxa</taxon>
    </lineage>
</organism>
<reference evidence="4 5" key="1">
    <citation type="journal article" date="2013" name="Curr. Biol.">
        <title>The Genome of the Foraminiferan Reticulomyxa filosa.</title>
        <authorList>
            <person name="Glockner G."/>
            <person name="Hulsmann N."/>
            <person name="Schleicher M."/>
            <person name="Noegel A.A."/>
            <person name="Eichinger L."/>
            <person name="Gallinger C."/>
            <person name="Pawlowski J."/>
            <person name="Sierra R."/>
            <person name="Euteneuer U."/>
            <person name="Pillet L."/>
            <person name="Moustafa A."/>
            <person name="Platzer M."/>
            <person name="Groth M."/>
            <person name="Szafranski K."/>
            <person name="Schliwa M."/>
        </authorList>
    </citation>
    <scope>NUCLEOTIDE SEQUENCE [LARGE SCALE GENOMIC DNA]</scope>
</reference>
<sequence>MLTEIYASAKFKNFNIVAIVQNWIRTSNIKFGWIDEFDKIVAKYVKRKQIFIGHYNSISGAKFSPDGNTIVLYHQDIIRLYDIKSGRELMKLDKHFFHVSDTDFSPDGKHIASCSGDCTIRIWNVSNGEEIQVLQHSGGVNSVQYSPDGQIIVSSSSEIIYLWNVKSGEIIKKIKEYNIILQVHFSPDGRSLVSCSNRAIRIWNVESGREKILNGHTERVNDAKYFPDGRTIASCSIDKTIRLWDVKTGYEVQKLEKANYGNYINVSSNGRMIVSSWGSIVLIWG</sequence>
<keyword evidence="5" id="KW-1185">Reference proteome</keyword>
<dbReference type="Proteomes" id="UP000023152">
    <property type="component" value="Unassembled WGS sequence"/>
</dbReference>
<feature type="repeat" description="WD" evidence="3">
    <location>
        <begin position="92"/>
        <end position="133"/>
    </location>
</feature>
<name>X6MU76_RETFI</name>
<feature type="repeat" description="WD" evidence="3">
    <location>
        <begin position="133"/>
        <end position="173"/>
    </location>
</feature>
<dbReference type="InterPro" id="IPR019775">
    <property type="entry name" value="WD40_repeat_CS"/>
</dbReference>
<dbReference type="Gene3D" id="2.130.10.10">
    <property type="entry name" value="YVTN repeat-like/Quinoprotein amine dehydrogenase"/>
    <property type="match status" value="2"/>
</dbReference>
<dbReference type="InterPro" id="IPR020472">
    <property type="entry name" value="WD40_PAC1"/>
</dbReference>
<dbReference type="InterPro" id="IPR001680">
    <property type="entry name" value="WD40_rpt"/>
</dbReference>
<evidence type="ECO:0000256" key="2">
    <source>
        <dbReference type="ARBA" id="ARBA00022737"/>
    </source>
</evidence>
<gene>
    <name evidence="4" type="ORF">RFI_20351</name>
</gene>
<accession>X6MU76</accession>